<dbReference type="OrthoDB" id="1938125at2"/>
<feature type="transmembrane region" description="Helical" evidence="1">
    <location>
        <begin position="46"/>
        <end position="68"/>
    </location>
</feature>
<keyword evidence="1" id="KW-0472">Membrane</keyword>
<dbReference type="Proteomes" id="UP000189857">
    <property type="component" value="Unassembled WGS sequence"/>
</dbReference>
<dbReference type="AlphaFoldDB" id="A0A1T4K0G9"/>
<evidence type="ECO:0000313" key="3">
    <source>
        <dbReference type="Proteomes" id="UP000189857"/>
    </source>
</evidence>
<sequence length="123" mass="14566">MKRRILAYLDYIDDILQNDDSNDKEHWDKVIKKHLDQISFFAHERLIHLIVFALVAVCTVISIMTVIATGKLEIIPLIILLFVLLIPYCAHYYLLENSVQKMYEQYDEMIGKTESYFKVKKKK</sequence>
<evidence type="ECO:0000256" key="1">
    <source>
        <dbReference type="SAM" id="Phobius"/>
    </source>
</evidence>
<keyword evidence="3" id="KW-1185">Reference proteome</keyword>
<keyword evidence="1" id="KW-1133">Transmembrane helix</keyword>
<proteinExistence type="predicted"/>
<dbReference type="EMBL" id="FUXA01000003">
    <property type="protein sequence ID" value="SJZ35797.1"/>
    <property type="molecule type" value="Genomic_DNA"/>
</dbReference>
<dbReference type="RefSeq" id="WP_078785760.1">
    <property type="nucleotide sequence ID" value="NZ_FMTO01000002.1"/>
</dbReference>
<reference evidence="2 3" key="1">
    <citation type="submission" date="2017-02" db="EMBL/GenBank/DDBJ databases">
        <authorList>
            <person name="Peterson S.W."/>
        </authorList>
    </citation>
    <scope>NUCLEOTIDE SEQUENCE [LARGE SCALE GENOMIC DNA]</scope>
    <source>
        <strain evidence="2 3">ATCC 17233</strain>
    </source>
</reference>
<gene>
    <name evidence="2" type="ORF">SAMN02745110_00064</name>
</gene>
<keyword evidence="1" id="KW-0812">Transmembrane</keyword>
<name>A0A1T4K0G9_9FIRM</name>
<evidence type="ECO:0000313" key="2">
    <source>
        <dbReference type="EMBL" id="SJZ35797.1"/>
    </source>
</evidence>
<organism evidence="2 3">
    <name type="scientific">Eubacterium ruminantium</name>
    <dbReference type="NCBI Taxonomy" id="42322"/>
    <lineage>
        <taxon>Bacteria</taxon>
        <taxon>Bacillati</taxon>
        <taxon>Bacillota</taxon>
        <taxon>Clostridia</taxon>
        <taxon>Eubacteriales</taxon>
        <taxon>Eubacteriaceae</taxon>
        <taxon>Eubacterium</taxon>
    </lineage>
</organism>
<protein>
    <submittedName>
        <fullName evidence="2">Uncharacterized protein</fullName>
    </submittedName>
</protein>
<feature type="transmembrane region" description="Helical" evidence="1">
    <location>
        <begin position="74"/>
        <end position="95"/>
    </location>
</feature>
<accession>A0A1T4K0G9</accession>